<keyword evidence="1" id="KW-0732">Signal</keyword>
<evidence type="ECO:0000313" key="3">
    <source>
        <dbReference type="Proteomes" id="UP000245790"/>
    </source>
</evidence>
<gene>
    <name evidence="2" type="ORF">C8D97_1162</name>
</gene>
<proteinExistence type="predicted"/>
<dbReference type="Proteomes" id="UP000245790">
    <property type="component" value="Unassembled WGS sequence"/>
</dbReference>
<comment type="caution">
    <text evidence="2">The sequence shown here is derived from an EMBL/GenBank/DDBJ whole genome shotgun (WGS) entry which is preliminary data.</text>
</comment>
<evidence type="ECO:0000256" key="1">
    <source>
        <dbReference type="SAM" id="SignalP"/>
    </source>
</evidence>
<dbReference type="InterPro" id="IPR023614">
    <property type="entry name" value="Porin_dom_sf"/>
</dbReference>
<dbReference type="SUPFAM" id="SSF56935">
    <property type="entry name" value="Porins"/>
    <property type="match status" value="1"/>
</dbReference>
<reference evidence="2 3" key="1">
    <citation type="submission" date="2018-05" db="EMBL/GenBank/DDBJ databases">
        <title>Genomic Encyclopedia of Type Strains, Phase IV (KMG-IV): sequencing the most valuable type-strain genomes for metagenomic binning, comparative biology and taxonomic classification.</title>
        <authorList>
            <person name="Goeker M."/>
        </authorList>
    </citation>
    <scope>NUCLEOTIDE SEQUENCE [LARGE SCALE GENOMIC DNA]</scope>
    <source>
        <strain evidence="2 3">DSM 25350</strain>
    </source>
</reference>
<sequence>MNKLICSAGLLIASSLISANDNISFDYLQAGYSTVELESLPGDPSEFTGYSIAGSYKWMENVFIAGEYNSTSDIGVDVNYSKLGVGYIHPLENDMSMFLQANYIVAELGSRLAGDFDDKGFSVEAGLRALLTDSFELKGVVEFQRDADMDRNYVVLGGNYNFNSSLSAYIDYKTESDSDIIVLGARYNF</sequence>
<feature type="chain" id="PRO_5016300303" description="Outer membrane protein with beta-barrel domain" evidence="1">
    <location>
        <begin position="20"/>
        <end position="189"/>
    </location>
</feature>
<dbReference type="RefSeq" id="WP_109765022.1">
    <property type="nucleotide sequence ID" value="NZ_QGGU01000016.1"/>
</dbReference>
<name>A0A316F9X8_9GAMM</name>
<accession>A0A316F9X8</accession>
<feature type="signal peptide" evidence="1">
    <location>
        <begin position="1"/>
        <end position="19"/>
    </location>
</feature>
<dbReference type="AlphaFoldDB" id="A0A316F9X8"/>
<protein>
    <recommendedName>
        <fullName evidence="4">Outer membrane protein with beta-barrel domain</fullName>
    </recommendedName>
</protein>
<evidence type="ECO:0008006" key="4">
    <source>
        <dbReference type="Google" id="ProtNLM"/>
    </source>
</evidence>
<organism evidence="2 3">
    <name type="scientific">Pleionea mediterranea</name>
    <dbReference type="NCBI Taxonomy" id="523701"/>
    <lineage>
        <taxon>Bacteria</taxon>
        <taxon>Pseudomonadati</taxon>
        <taxon>Pseudomonadota</taxon>
        <taxon>Gammaproteobacteria</taxon>
        <taxon>Oceanospirillales</taxon>
        <taxon>Pleioneaceae</taxon>
        <taxon>Pleionea</taxon>
    </lineage>
</organism>
<keyword evidence="3" id="KW-1185">Reference proteome</keyword>
<evidence type="ECO:0000313" key="2">
    <source>
        <dbReference type="EMBL" id="PWK43588.1"/>
    </source>
</evidence>
<dbReference type="OrthoDB" id="6236405at2"/>
<dbReference type="EMBL" id="QGGU01000016">
    <property type="protein sequence ID" value="PWK43588.1"/>
    <property type="molecule type" value="Genomic_DNA"/>
</dbReference>
<dbReference type="Gene3D" id="2.40.160.10">
    <property type="entry name" value="Porin"/>
    <property type="match status" value="1"/>
</dbReference>